<organism evidence="1 2">
    <name type="scientific">Paenibacillus barcinonensis</name>
    <dbReference type="NCBI Taxonomy" id="198119"/>
    <lineage>
        <taxon>Bacteria</taxon>
        <taxon>Bacillati</taxon>
        <taxon>Bacillota</taxon>
        <taxon>Bacilli</taxon>
        <taxon>Bacillales</taxon>
        <taxon>Paenibacillaceae</taxon>
        <taxon>Paenibacillus</taxon>
    </lineage>
</organism>
<protein>
    <recommendedName>
        <fullName evidence="3">WYL domain-containing protein</fullName>
    </recommendedName>
</protein>
<keyword evidence="2" id="KW-1185">Reference proteome</keyword>
<dbReference type="EMBL" id="CP054614">
    <property type="protein sequence ID" value="QKS57068.1"/>
    <property type="molecule type" value="Genomic_DNA"/>
</dbReference>
<evidence type="ECO:0000313" key="2">
    <source>
        <dbReference type="Proteomes" id="UP000509327"/>
    </source>
</evidence>
<accession>A0ABX6Q4F2</accession>
<dbReference type="Proteomes" id="UP000509327">
    <property type="component" value="Chromosome"/>
</dbReference>
<proteinExistence type="predicted"/>
<gene>
    <name evidence="1" type="ORF">HUB98_12575</name>
</gene>
<reference evidence="1 2" key="1">
    <citation type="submission" date="2020-06" db="EMBL/GenBank/DDBJ databases">
        <title>Complete genome of Paenibacillus barcinonensis KACC11450.</title>
        <authorList>
            <person name="Kim M."/>
            <person name="Park Y.-J."/>
            <person name="Shin J.-H."/>
        </authorList>
    </citation>
    <scope>NUCLEOTIDE SEQUENCE [LARGE SCALE GENOMIC DNA]</scope>
    <source>
        <strain evidence="1 2">KACC11450</strain>
    </source>
</reference>
<evidence type="ECO:0000313" key="1">
    <source>
        <dbReference type="EMBL" id="QKS57068.1"/>
    </source>
</evidence>
<name>A0ABX6Q4F2_PAEBA</name>
<evidence type="ECO:0008006" key="3">
    <source>
        <dbReference type="Google" id="ProtNLM"/>
    </source>
</evidence>
<dbReference type="RefSeq" id="WP_110898356.1">
    <property type="nucleotide sequence ID" value="NZ_CP054614.1"/>
</dbReference>
<sequence length="72" mass="8233">MDKTNIQVAAQDGSKNACYKVCTAVERGILLQGSFYLMRRCWDTAWIEGIGDNLFTPSKFKFKLNDLRQVQV</sequence>